<feature type="repeat" description="ANK" evidence="3">
    <location>
        <begin position="836"/>
        <end position="868"/>
    </location>
</feature>
<feature type="repeat" description="ANK" evidence="3">
    <location>
        <begin position="902"/>
        <end position="934"/>
    </location>
</feature>
<evidence type="ECO:0008006" key="10">
    <source>
        <dbReference type="Google" id="ProtNLM"/>
    </source>
</evidence>
<proteinExistence type="predicted"/>
<feature type="domain" description="Nephrocystin 3-like N-terminal" evidence="7">
    <location>
        <begin position="369"/>
        <end position="537"/>
    </location>
</feature>
<feature type="compositionally biased region" description="Basic residues" evidence="4">
    <location>
        <begin position="1493"/>
        <end position="1507"/>
    </location>
</feature>
<dbReference type="PROSITE" id="PS50088">
    <property type="entry name" value="ANK_REPEAT"/>
    <property type="match status" value="9"/>
</dbReference>
<dbReference type="OrthoDB" id="195446at2759"/>
<dbReference type="InterPro" id="IPR027417">
    <property type="entry name" value="P-loop_NTPase"/>
</dbReference>
<dbReference type="InterPro" id="IPR035994">
    <property type="entry name" value="Nucleoside_phosphorylase_sf"/>
</dbReference>
<name>A0A9W9NLY6_PENCI</name>
<feature type="repeat" description="ANK" evidence="3">
    <location>
        <begin position="1284"/>
        <end position="1316"/>
    </location>
</feature>
<dbReference type="InterPro" id="IPR054471">
    <property type="entry name" value="GPIID_WHD"/>
</dbReference>
<evidence type="ECO:0000313" key="8">
    <source>
        <dbReference type="EMBL" id="KAJ5222430.1"/>
    </source>
</evidence>
<organism evidence="8 9">
    <name type="scientific">Penicillium citrinum</name>
    <dbReference type="NCBI Taxonomy" id="5077"/>
    <lineage>
        <taxon>Eukaryota</taxon>
        <taxon>Fungi</taxon>
        <taxon>Dikarya</taxon>
        <taxon>Ascomycota</taxon>
        <taxon>Pezizomycotina</taxon>
        <taxon>Eurotiomycetes</taxon>
        <taxon>Eurotiomycetidae</taxon>
        <taxon>Eurotiales</taxon>
        <taxon>Aspergillaceae</taxon>
        <taxon>Penicillium</taxon>
    </lineage>
</organism>
<evidence type="ECO:0000256" key="3">
    <source>
        <dbReference type="PROSITE-ProRule" id="PRU00023"/>
    </source>
</evidence>
<dbReference type="Pfam" id="PF01048">
    <property type="entry name" value="PNP_UDP_1"/>
    <property type="match status" value="1"/>
</dbReference>
<dbReference type="SUPFAM" id="SSF53167">
    <property type="entry name" value="Purine and uridine phosphorylases"/>
    <property type="match status" value="1"/>
</dbReference>
<dbReference type="PANTHER" id="PTHR24189:SF50">
    <property type="entry name" value="ANKYRIN REPEAT AND SOCS BOX PROTEIN 2"/>
    <property type="match status" value="1"/>
</dbReference>
<comment type="caution">
    <text evidence="8">The sequence shown here is derived from an EMBL/GenBank/DDBJ whole genome shotgun (WGS) entry which is preliminary data.</text>
</comment>
<dbReference type="Pfam" id="PF12796">
    <property type="entry name" value="Ank_2"/>
    <property type="match status" value="4"/>
</dbReference>
<evidence type="ECO:0000259" key="5">
    <source>
        <dbReference type="Pfam" id="PF01048"/>
    </source>
</evidence>
<feature type="repeat" description="ANK" evidence="3">
    <location>
        <begin position="1134"/>
        <end position="1166"/>
    </location>
</feature>
<dbReference type="InterPro" id="IPR056884">
    <property type="entry name" value="NPHP3-like_N"/>
</dbReference>
<dbReference type="GO" id="GO:0009116">
    <property type="term" value="P:nucleoside metabolic process"/>
    <property type="evidence" value="ECO:0007669"/>
    <property type="project" value="InterPro"/>
</dbReference>
<sequence>MSDPNLYTVGWICAIPAEYVAAQEFLDEEHDGPAYLPPPVRNDYSLGKMGKHNVVIATLPMGEYGNVSAARVAEEMRHAFPNIRIGLMVGIGGGVPTRHDIRLGDVVVSTPSNGLGGVLQYDFGMTIQGKSFQRTSFLDQPPTALRTAVTGIQAQYERKGHRLEDAVNNVLARNRRLRSRYKRPDPSSDKLYRSEHIGDDPSYLIQRKERDEEDDNPAIHYGLIASGSQLMKDALMRDKLAKELDVLCFEMEAAGLMNNFPCLVIRGISNYCDSHGNKEWQGYAALIAAAYAKDLLTRITPYQVEAEKKLSEIQTTVNTILEQTQNVSLGVKELRESQEDRDIRSIAEWLTPINYTDHQNDLVNNRQKDTGTWLLESKEFQNWLKQPEEHPIIFCPGIPGAGKTTITSIVISSLQDHFYQLDSEEVGLAYIFCNYRQQEIQNPTALMASLLRQLIKGKHAAPVKGLFEIHDSKQSYPSHEDILETFSLVSCSYSRVIIIIDALDEFQALGGRDTFLSDLVALTEKPDMLISLFATSRYDANIESYFRGSLQRSIHADEGDVRKFLDHKLAKFYPWVSANQHLREEIKTKIAQATDGMFLLAQLYIDALASETTLKGIKSILADLERISKMSKNGEERKDKTLDHAYVVAMRRIESQPLKHIDLAKRVLCWIIRAKQPLTTSLLQHAAAVEIGSRTLDKDNQADIGLSISVCAGLVVIDKKSDVVRLVHYTTQEFFERNWETMFPGSHAYIAKACITYVSLEYFDCGECSTRKALEERFAKFPLYLYSGRYWGSHAKDAMMDGDQVVLDLLQDKIRLQAFSQAIMNVKSSYYSATTTGMNALHVAALFGLHKSLAVILKGSIDVNSTDNFCKRTPLLWAAAEGIQVVQLLLEHGADIELADWDESTALLVAIKMGHEQIARLLIDKGAKINARNRLNHTPLSYAIEVARNESIAKFLVEKGACYDKDYHGYYQSPLDAAITFGMEDLVRLLLNEGYDLSSNDHFTVTPLFSAIEYGHKSLVRLLLQNGVDVNASSYSGYNALFHAIRFEDVNVLKLLLLHGGNIDAEWLGSSLLDFAIWCKHMDAARLLLAWGLGFDKIGPRAARFTLIAVEDGKDTDLKMLRRECLLRNHSAEDGQTTLSIAAEKGFKCAVELLLDAGTDIEARANYEPTWYKSSRHGFTMRRGYDQTALSLAARNGHEDVVKLLLDKGADIESRNSLGCTPLCLAVLNGHESVIHLLLEAGANIESRTSLSQTPLLLAAKVPFEGIAKILLEKGARIEARDSQGLTPLIIAAKNGNRAVVELLLQHGARIEAKGKLRETALLQAIEGEHEDVVRLLVKNQANVKKKGFESRISALDLAREKLTTFTVTIIEKALDGMSPESEKSLQSDSEDPESTPWLPRLNLAAPSESQGIGVTPCETPAKEISNSAQNLETSTSKQDDNLLTVDHKKNRSYSKGSESSFQTRVSDTSKRKSDSTPRTGRPKSHSSSDRGQRRRGQHISGPRKRQPSKDLNTEVESKSGVQSPKSILKPRKPRQGSSTPNSNADTERKTQSEGKRFGLFWGNDDISKSHTIVTTEECC</sequence>
<reference evidence="8" key="2">
    <citation type="journal article" date="2023" name="IMA Fungus">
        <title>Comparative genomic study of the Penicillium genus elucidates a diverse pangenome and 15 lateral gene transfer events.</title>
        <authorList>
            <person name="Petersen C."/>
            <person name="Sorensen T."/>
            <person name="Nielsen M.R."/>
            <person name="Sondergaard T.E."/>
            <person name="Sorensen J.L."/>
            <person name="Fitzpatrick D.A."/>
            <person name="Frisvad J.C."/>
            <person name="Nielsen K.L."/>
        </authorList>
    </citation>
    <scope>NUCLEOTIDE SEQUENCE</scope>
    <source>
        <strain evidence="8">IBT 23319</strain>
    </source>
</reference>
<dbReference type="SUPFAM" id="SSF52540">
    <property type="entry name" value="P-loop containing nucleoside triphosphate hydrolases"/>
    <property type="match status" value="1"/>
</dbReference>
<feature type="compositionally biased region" description="Polar residues" evidence="4">
    <location>
        <begin position="1536"/>
        <end position="1545"/>
    </location>
</feature>
<feature type="repeat" description="ANK" evidence="3">
    <location>
        <begin position="1251"/>
        <end position="1283"/>
    </location>
</feature>
<dbReference type="Proteomes" id="UP001147733">
    <property type="component" value="Unassembled WGS sequence"/>
</dbReference>
<feature type="region of interest" description="Disordered" evidence="4">
    <location>
        <begin position="1378"/>
        <end position="1564"/>
    </location>
</feature>
<dbReference type="RefSeq" id="XP_056497353.1">
    <property type="nucleotide sequence ID" value="XM_056647588.1"/>
</dbReference>
<feature type="repeat" description="ANK" evidence="3">
    <location>
        <begin position="1003"/>
        <end position="1035"/>
    </location>
</feature>
<feature type="repeat" description="ANK" evidence="3">
    <location>
        <begin position="1218"/>
        <end position="1250"/>
    </location>
</feature>
<dbReference type="InterPro" id="IPR000845">
    <property type="entry name" value="Nucleoside_phosphorylase_d"/>
</dbReference>
<protein>
    <recommendedName>
        <fullName evidence="10">Nucleoside phosphorylase domain-containing protein</fullName>
    </recommendedName>
</protein>
<dbReference type="Pfam" id="PF24883">
    <property type="entry name" value="NPHP3_N"/>
    <property type="match status" value="1"/>
</dbReference>
<dbReference type="GO" id="GO:0005634">
    <property type="term" value="C:nucleus"/>
    <property type="evidence" value="ECO:0007669"/>
    <property type="project" value="TreeGrafter"/>
</dbReference>
<dbReference type="InterPro" id="IPR036770">
    <property type="entry name" value="Ankyrin_rpt-contain_sf"/>
</dbReference>
<dbReference type="InterPro" id="IPR050745">
    <property type="entry name" value="Multifunctional_regulatory"/>
</dbReference>
<dbReference type="Pfam" id="PF22939">
    <property type="entry name" value="WHD_GPIID"/>
    <property type="match status" value="1"/>
</dbReference>
<dbReference type="EMBL" id="JAPQKT010000008">
    <property type="protein sequence ID" value="KAJ5222430.1"/>
    <property type="molecule type" value="Genomic_DNA"/>
</dbReference>
<reference evidence="8" key="1">
    <citation type="submission" date="2022-11" db="EMBL/GenBank/DDBJ databases">
        <authorList>
            <person name="Petersen C."/>
        </authorList>
    </citation>
    <scope>NUCLEOTIDE SEQUENCE</scope>
    <source>
        <strain evidence="8">IBT 23319</strain>
    </source>
</reference>
<evidence type="ECO:0000256" key="2">
    <source>
        <dbReference type="ARBA" id="ARBA00023043"/>
    </source>
</evidence>
<dbReference type="SMART" id="SM00248">
    <property type="entry name" value="ANK"/>
    <property type="match status" value="14"/>
</dbReference>
<dbReference type="SUPFAM" id="SSF48403">
    <property type="entry name" value="Ankyrin repeat"/>
    <property type="match status" value="2"/>
</dbReference>
<keyword evidence="1" id="KW-0677">Repeat</keyword>
<feature type="domain" description="Nucleoside phosphorylase" evidence="5">
    <location>
        <begin position="9"/>
        <end position="281"/>
    </location>
</feature>
<evidence type="ECO:0000256" key="4">
    <source>
        <dbReference type="SAM" id="MobiDB-lite"/>
    </source>
</evidence>
<keyword evidence="2 3" id="KW-0040">ANK repeat</keyword>
<feature type="domain" description="GPI inositol-deacylase winged helix" evidence="6">
    <location>
        <begin position="661"/>
        <end position="735"/>
    </location>
</feature>
<keyword evidence="9" id="KW-1185">Reference proteome</keyword>
<dbReference type="GO" id="GO:0003824">
    <property type="term" value="F:catalytic activity"/>
    <property type="evidence" value="ECO:0007669"/>
    <property type="project" value="InterPro"/>
</dbReference>
<feature type="compositionally biased region" description="Polar residues" evidence="4">
    <location>
        <begin position="1425"/>
        <end position="1437"/>
    </location>
</feature>
<dbReference type="Gene3D" id="1.25.40.20">
    <property type="entry name" value="Ankyrin repeat-containing domain"/>
    <property type="match status" value="5"/>
</dbReference>
<dbReference type="PRINTS" id="PR01415">
    <property type="entry name" value="ANKYRIN"/>
</dbReference>
<gene>
    <name evidence="8" type="ORF">N7469_008670</name>
</gene>
<feature type="repeat" description="ANK" evidence="3">
    <location>
        <begin position="1185"/>
        <end position="1217"/>
    </location>
</feature>
<dbReference type="GeneID" id="81386755"/>
<dbReference type="Gene3D" id="3.40.50.1580">
    <property type="entry name" value="Nucleoside phosphorylase domain"/>
    <property type="match status" value="1"/>
</dbReference>
<evidence type="ECO:0000259" key="7">
    <source>
        <dbReference type="Pfam" id="PF24883"/>
    </source>
</evidence>
<feature type="repeat" description="ANK" evidence="3">
    <location>
        <begin position="970"/>
        <end position="1002"/>
    </location>
</feature>
<evidence type="ECO:0000256" key="1">
    <source>
        <dbReference type="ARBA" id="ARBA00022737"/>
    </source>
</evidence>
<dbReference type="PANTHER" id="PTHR24189">
    <property type="entry name" value="MYOTROPHIN"/>
    <property type="match status" value="1"/>
</dbReference>
<feature type="compositionally biased region" description="Basic and acidic residues" evidence="4">
    <location>
        <begin position="1508"/>
        <end position="1518"/>
    </location>
</feature>
<evidence type="ECO:0000313" key="9">
    <source>
        <dbReference type="Proteomes" id="UP001147733"/>
    </source>
</evidence>
<evidence type="ECO:0000259" key="6">
    <source>
        <dbReference type="Pfam" id="PF22939"/>
    </source>
</evidence>
<feature type="compositionally biased region" description="Basic and acidic residues" evidence="4">
    <location>
        <begin position="1546"/>
        <end position="1557"/>
    </location>
</feature>
<dbReference type="Gene3D" id="3.40.50.300">
    <property type="entry name" value="P-loop containing nucleotide triphosphate hydrolases"/>
    <property type="match status" value="1"/>
</dbReference>
<feature type="compositionally biased region" description="Polar residues" evidence="4">
    <location>
        <begin position="1454"/>
        <end position="1467"/>
    </location>
</feature>
<dbReference type="PROSITE" id="PS50297">
    <property type="entry name" value="ANK_REP_REGION"/>
    <property type="match status" value="7"/>
</dbReference>
<dbReference type="GO" id="GO:0005737">
    <property type="term" value="C:cytoplasm"/>
    <property type="evidence" value="ECO:0007669"/>
    <property type="project" value="TreeGrafter"/>
</dbReference>
<accession>A0A9W9NLY6</accession>
<dbReference type="InterPro" id="IPR002110">
    <property type="entry name" value="Ankyrin_rpt"/>
</dbReference>